<dbReference type="KEGG" id="grc:GI584_23370"/>
<protein>
    <recommendedName>
        <fullName evidence="1">SF4 helicase domain-containing protein</fullName>
    </recommendedName>
</protein>
<feature type="domain" description="SF4 helicase" evidence="1">
    <location>
        <begin position="1"/>
        <end position="70"/>
    </location>
</feature>
<dbReference type="InterPro" id="IPR027417">
    <property type="entry name" value="P-loop_NTPase"/>
</dbReference>
<sequence length="98" mass="10815">MGKTASANHCKNGSEATIFSLEMGTKQLLQRMISAEAQVNGQEWRSTTISATESAIDNANEQHDRMDISIGGDHKRIKLLAIELEIPIILLSLKFPIH</sequence>
<dbReference type="GO" id="GO:0003678">
    <property type="term" value="F:DNA helicase activity"/>
    <property type="evidence" value="ECO:0007669"/>
    <property type="project" value="InterPro"/>
</dbReference>
<name>A0A5Q2TS12_9BACI</name>
<dbReference type="EMBL" id="CP045915">
    <property type="protein sequence ID" value="QGH36813.1"/>
    <property type="molecule type" value="Genomic_DNA"/>
</dbReference>
<evidence type="ECO:0000259" key="1">
    <source>
        <dbReference type="Pfam" id="PF03796"/>
    </source>
</evidence>
<evidence type="ECO:0000313" key="2">
    <source>
        <dbReference type="EMBL" id="QGH36813.1"/>
    </source>
</evidence>
<dbReference type="GO" id="GO:0005524">
    <property type="term" value="F:ATP binding"/>
    <property type="evidence" value="ECO:0007669"/>
    <property type="project" value="InterPro"/>
</dbReference>
<dbReference type="AlphaFoldDB" id="A0A5Q2TS12"/>
<dbReference type="RefSeq" id="WP_153792821.1">
    <property type="nucleotide sequence ID" value="NZ_CP045915.1"/>
</dbReference>
<keyword evidence="3" id="KW-1185">Reference proteome</keyword>
<reference evidence="2 3" key="1">
    <citation type="submission" date="2019-11" db="EMBL/GenBank/DDBJ databases">
        <title>Gracilibacillus salitolerans sp. nov., a moderate halophile isolated from a saline soil in northwest China.</title>
        <authorList>
            <person name="Gan L."/>
        </authorList>
    </citation>
    <scope>NUCLEOTIDE SEQUENCE [LARGE SCALE GENOMIC DNA]</scope>
    <source>
        <strain evidence="2 3">SCU50</strain>
    </source>
</reference>
<evidence type="ECO:0000313" key="3">
    <source>
        <dbReference type="Proteomes" id="UP000339690"/>
    </source>
</evidence>
<proteinExistence type="predicted"/>
<accession>A0A5Q2TS12</accession>
<dbReference type="Gene3D" id="3.40.50.300">
    <property type="entry name" value="P-loop containing nucleotide triphosphate hydrolases"/>
    <property type="match status" value="1"/>
</dbReference>
<dbReference type="Pfam" id="PF03796">
    <property type="entry name" value="DnaB_C"/>
    <property type="match status" value="1"/>
</dbReference>
<dbReference type="Proteomes" id="UP000339690">
    <property type="component" value="Chromosome"/>
</dbReference>
<organism evidence="2 3">
    <name type="scientific">Gracilibacillus salitolerans</name>
    <dbReference type="NCBI Taxonomy" id="2663022"/>
    <lineage>
        <taxon>Bacteria</taxon>
        <taxon>Bacillati</taxon>
        <taxon>Bacillota</taxon>
        <taxon>Bacilli</taxon>
        <taxon>Bacillales</taxon>
        <taxon>Bacillaceae</taxon>
        <taxon>Gracilibacillus</taxon>
    </lineage>
</organism>
<dbReference type="GO" id="GO:0006260">
    <property type="term" value="P:DNA replication"/>
    <property type="evidence" value="ECO:0007669"/>
    <property type="project" value="InterPro"/>
</dbReference>
<gene>
    <name evidence="2" type="ORF">GI584_23370</name>
</gene>
<dbReference type="InterPro" id="IPR007694">
    <property type="entry name" value="DNA_helicase_DnaB-like_C"/>
</dbReference>